<keyword evidence="5 13" id="KW-0347">Helicase</keyword>
<evidence type="ECO:0000256" key="13">
    <source>
        <dbReference type="PROSITE-ProRule" id="PRU00560"/>
    </source>
</evidence>
<evidence type="ECO:0000256" key="4">
    <source>
        <dbReference type="ARBA" id="ARBA00022801"/>
    </source>
</evidence>
<dbReference type="GO" id="GO:0005524">
    <property type="term" value="F:ATP binding"/>
    <property type="evidence" value="ECO:0007669"/>
    <property type="project" value="UniProtKB-UniRule"/>
</dbReference>
<evidence type="ECO:0000313" key="17">
    <source>
        <dbReference type="EMBL" id="OZG68621.1"/>
    </source>
</evidence>
<organism evidence="17 18">
    <name type="scientific">Bifidobacterium eulemuris</name>
    <dbReference type="NCBI Taxonomy" id="1765219"/>
    <lineage>
        <taxon>Bacteria</taxon>
        <taxon>Bacillati</taxon>
        <taxon>Actinomycetota</taxon>
        <taxon>Actinomycetes</taxon>
        <taxon>Bifidobacteriales</taxon>
        <taxon>Bifidobacteriaceae</taxon>
        <taxon>Bifidobacterium</taxon>
    </lineage>
</organism>
<dbReference type="EMBL" id="MWWZ01000005">
    <property type="protein sequence ID" value="OZG68621.1"/>
    <property type="molecule type" value="Genomic_DNA"/>
</dbReference>
<dbReference type="GO" id="GO:0000725">
    <property type="term" value="P:recombinational repair"/>
    <property type="evidence" value="ECO:0007669"/>
    <property type="project" value="TreeGrafter"/>
</dbReference>
<name>A0A261GB11_9BIFI</name>
<comment type="catalytic activity">
    <reaction evidence="10">
        <text>Couples ATP hydrolysis with the unwinding of duplex DNA by translocating in the 3'-5' direction.</text>
        <dbReference type="EC" id="5.6.2.4"/>
    </reaction>
</comment>
<dbReference type="PROSITE" id="PS51217">
    <property type="entry name" value="UVRD_HELICASE_CTER"/>
    <property type="match status" value="1"/>
</dbReference>
<dbReference type="InterPro" id="IPR000212">
    <property type="entry name" value="DNA_helicase_UvrD/REP"/>
</dbReference>
<sequence length="1368" mass="148339">MSGFTPSEEQRDIIEAPADADVLVVAGAGSGKTFTMTQRIIALIRQGVAPERILGLTFTRKAAGELLERVSAAVSDMGTPSPGTAVAPATAVMSPAAAAQATMATGESTKTTGSTETTEPTKTMGSTETMGSSADRAFLKPAVFTYDAFFQTIVRQYGLLVGFDQNTQPLSQAGRLQLASDVIDAHMSEIFNQDLGGFSSLTKNVLALSDAIASAMIGAGCTNFDDAVARVRAWDEEFIACLDRAIGDDPIAPQEPKLGRRLKKYSEDEWQAKRDDYIHARSVYSCDQLRQATRKREILLTLVQAYAHAKREKNMAEFSDFTIAAYQLIERFPSIAERCRRRYSHVLLDEYQDTSTTQAALLAALFHADERNRCAVNAVGDPFQSIYAWRGASPGAFRMFQSAFRLPPDARPYPLSVTRRNPRVVLEAANNLTMPLRTTPARASSSLMHEVDVASLDPQDTAAEGTLGVLGFRTRGQEIDAVVRFCAAAVARHRSMADKNGSTPVAVLFRSKTMMPEYQEALEKAGLRAFAVGYSALLNRPEVRDALAILHAVADHTSVEPVMRLLATPRFNVCAKDLEALARLAENANTEQRFRALVQAGLADEGTPRRQWAEVVREHRDQVANAVFLVDVLVGGDARALMERAGTVSRQGMESIARAARMLEQVQRAVGRPLPDVIRTAVEASALDIDTVVAGALRHDGHAADPTLARIPMDTIVDLVDTYTREIAIDQTPTLRGFMSWIDQLDSVEDEAVALPSDPVDVELMSVHQSKGLEWNAVAVVGLSAGAFPSNQGDNLSVKLDERYAGGMDNGRWVAPQYNETAGTWLTSPTAVPVPVRADAGILPRFPHDLSADADPLEGLRTLEEAEIIDDEVYGSIRGIGDGIDDVDPHGWYLTQEEEYGRRLHADERRLAYVALTRAREDVLLTYAQTASLSRDPNAAGDKKGSEPSNFWQEVHDSMHSRHDAHWAEEFVENPDDRQKETPAPQGFFVGERAREYGDAVVGEAWRSPLDAESESLGLAWPAVLSDETMERLTRGVAAVRAALETGGGRQTDGASTAGRQGEGPLTERARMLVSDPDLMANLMDGKAFDQAIKTKALRISASGRQNVTGLQARAGSMGEREEREYWRGIIRPIPRVASPAAEAGTRLHDWAERFVNAGLPGADEALAFGSGIGGIGTGDASLGVGDVIGGGMAGVGESRESLMAKAARDPNERIRVWAERLATSRWARRTPAWAERQIVVDIPGIGIVNGKLDAVFHGRLDDDGANGTAGGVAVTGASSEPTYTVVDWKTGKRPTDPEDIERKLAQLDMYRLLLAAVEGIGLDSIDATLYYVSEPDEGRRELRARAKTEQDILAELSSGIPEQSDND</sequence>
<accession>A0A261GB11</accession>
<evidence type="ECO:0000256" key="9">
    <source>
        <dbReference type="ARBA" id="ARBA00023235"/>
    </source>
</evidence>
<evidence type="ECO:0000256" key="1">
    <source>
        <dbReference type="ARBA" id="ARBA00022722"/>
    </source>
</evidence>
<dbReference type="SUPFAM" id="SSF52540">
    <property type="entry name" value="P-loop containing nucleoside triphosphate hydrolases"/>
    <property type="match status" value="1"/>
</dbReference>
<keyword evidence="6" id="KW-0269">Exonuclease</keyword>
<keyword evidence="3" id="KW-0227">DNA damage</keyword>
<feature type="domain" description="UvrD-like helicase ATP-binding" evidence="15">
    <location>
        <begin position="5"/>
        <end position="422"/>
    </location>
</feature>
<dbReference type="EC" id="5.6.2.4" evidence="11"/>
<evidence type="ECO:0000256" key="14">
    <source>
        <dbReference type="SAM" id="MobiDB-lite"/>
    </source>
</evidence>
<keyword evidence="4 13" id="KW-0378">Hydrolase</keyword>
<dbReference type="Proteomes" id="UP000216057">
    <property type="component" value="Unassembled WGS sequence"/>
</dbReference>
<dbReference type="PANTHER" id="PTHR11070">
    <property type="entry name" value="UVRD / RECB / PCRA DNA HELICASE FAMILY MEMBER"/>
    <property type="match status" value="1"/>
</dbReference>
<dbReference type="PROSITE" id="PS51198">
    <property type="entry name" value="UVRD_HELICASE_ATP_BIND"/>
    <property type="match status" value="1"/>
</dbReference>
<evidence type="ECO:0000256" key="7">
    <source>
        <dbReference type="ARBA" id="ARBA00022840"/>
    </source>
</evidence>
<dbReference type="InterPro" id="IPR038726">
    <property type="entry name" value="PDDEXK_AddAB-type"/>
</dbReference>
<dbReference type="Pfam" id="PF13361">
    <property type="entry name" value="UvrD_C"/>
    <property type="match status" value="1"/>
</dbReference>
<evidence type="ECO:0000256" key="11">
    <source>
        <dbReference type="ARBA" id="ARBA00034808"/>
    </source>
</evidence>
<evidence type="ECO:0000256" key="12">
    <source>
        <dbReference type="ARBA" id="ARBA00048988"/>
    </source>
</evidence>
<keyword evidence="1" id="KW-0540">Nuclease</keyword>
<keyword evidence="2 13" id="KW-0547">Nucleotide-binding</keyword>
<evidence type="ECO:0000256" key="2">
    <source>
        <dbReference type="ARBA" id="ARBA00022741"/>
    </source>
</evidence>
<dbReference type="GO" id="GO:0004527">
    <property type="term" value="F:exonuclease activity"/>
    <property type="evidence" value="ECO:0007669"/>
    <property type="project" value="UniProtKB-KW"/>
</dbReference>
<dbReference type="Pfam" id="PF00580">
    <property type="entry name" value="UvrD-helicase"/>
    <property type="match status" value="1"/>
</dbReference>
<keyword evidence="8" id="KW-0234">DNA repair</keyword>
<dbReference type="InterPro" id="IPR014016">
    <property type="entry name" value="UvrD-like_ATP-bd"/>
</dbReference>
<evidence type="ECO:0000313" key="18">
    <source>
        <dbReference type="Proteomes" id="UP000216057"/>
    </source>
</evidence>
<feature type="region of interest" description="Disordered" evidence="14">
    <location>
        <begin position="1046"/>
        <end position="1065"/>
    </location>
</feature>
<comment type="caution">
    <text evidence="17">The sequence shown here is derived from an EMBL/GenBank/DDBJ whole genome shotgun (WGS) entry which is preliminary data.</text>
</comment>
<dbReference type="GO" id="GO:0003677">
    <property type="term" value="F:DNA binding"/>
    <property type="evidence" value="ECO:0007669"/>
    <property type="project" value="InterPro"/>
</dbReference>
<keyword evidence="7 13" id="KW-0067">ATP-binding</keyword>
<keyword evidence="9" id="KW-0413">Isomerase</keyword>
<dbReference type="Gene3D" id="3.40.50.300">
    <property type="entry name" value="P-loop containing nucleotide triphosphate hydrolases"/>
    <property type="match status" value="4"/>
</dbReference>
<evidence type="ECO:0000256" key="3">
    <source>
        <dbReference type="ARBA" id="ARBA00022763"/>
    </source>
</evidence>
<gene>
    <name evidence="17" type="ORF">BEUL_0931</name>
</gene>
<dbReference type="RefSeq" id="WP_094636553.1">
    <property type="nucleotide sequence ID" value="NZ_CP062938.1"/>
</dbReference>
<dbReference type="InterPro" id="IPR014017">
    <property type="entry name" value="DNA_helicase_UvrD-like_C"/>
</dbReference>
<feature type="region of interest" description="Disordered" evidence="14">
    <location>
        <begin position="103"/>
        <end position="129"/>
    </location>
</feature>
<evidence type="ECO:0000259" key="15">
    <source>
        <dbReference type="PROSITE" id="PS51198"/>
    </source>
</evidence>
<dbReference type="GO" id="GO:0005829">
    <property type="term" value="C:cytosol"/>
    <property type="evidence" value="ECO:0007669"/>
    <property type="project" value="TreeGrafter"/>
</dbReference>
<protein>
    <recommendedName>
        <fullName evidence="11">DNA 3'-5' helicase</fullName>
        <ecNumber evidence="11">5.6.2.4</ecNumber>
    </recommendedName>
</protein>
<feature type="binding site" evidence="13">
    <location>
        <begin position="26"/>
        <end position="33"/>
    </location>
    <ligand>
        <name>ATP</name>
        <dbReference type="ChEBI" id="CHEBI:30616"/>
    </ligand>
</feature>
<dbReference type="GO" id="GO:0033202">
    <property type="term" value="C:DNA helicase complex"/>
    <property type="evidence" value="ECO:0007669"/>
    <property type="project" value="TreeGrafter"/>
</dbReference>
<dbReference type="InterPro" id="IPR027417">
    <property type="entry name" value="P-loop_NTPase"/>
</dbReference>
<feature type="domain" description="UvrD-like helicase C-terminal" evidence="16">
    <location>
        <begin position="423"/>
        <end position="772"/>
    </location>
</feature>
<reference evidence="17 18" key="1">
    <citation type="journal article" date="2017" name="BMC Genomics">
        <title>Comparative genomic and phylogenomic analyses of the Bifidobacteriaceae family.</title>
        <authorList>
            <person name="Lugli G.A."/>
            <person name="Milani C."/>
            <person name="Turroni F."/>
            <person name="Duranti S."/>
            <person name="Mancabelli L."/>
            <person name="Mangifesta M."/>
            <person name="Ferrario C."/>
            <person name="Modesto M."/>
            <person name="Mattarelli P."/>
            <person name="Jiri K."/>
            <person name="van Sinderen D."/>
            <person name="Ventura M."/>
        </authorList>
    </citation>
    <scope>NUCLEOTIDE SEQUENCE [LARGE SCALE GENOMIC DNA]</scope>
    <source>
        <strain evidence="17 18">DSM 100216</strain>
    </source>
</reference>
<evidence type="ECO:0000256" key="10">
    <source>
        <dbReference type="ARBA" id="ARBA00034617"/>
    </source>
</evidence>
<dbReference type="PANTHER" id="PTHR11070:SF55">
    <property type="entry name" value="DNA 3'-5' HELICASE"/>
    <property type="match status" value="1"/>
</dbReference>
<evidence type="ECO:0000259" key="16">
    <source>
        <dbReference type="PROSITE" id="PS51217"/>
    </source>
</evidence>
<dbReference type="Gene3D" id="1.10.486.10">
    <property type="entry name" value="PCRA, domain 4"/>
    <property type="match status" value="1"/>
</dbReference>
<proteinExistence type="predicted"/>
<dbReference type="GO" id="GO:0043138">
    <property type="term" value="F:3'-5' DNA helicase activity"/>
    <property type="evidence" value="ECO:0007669"/>
    <property type="project" value="UniProtKB-EC"/>
</dbReference>
<evidence type="ECO:0000256" key="5">
    <source>
        <dbReference type="ARBA" id="ARBA00022806"/>
    </source>
</evidence>
<dbReference type="Pfam" id="PF12705">
    <property type="entry name" value="PDDEXK_1"/>
    <property type="match status" value="1"/>
</dbReference>
<comment type="catalytic activity">
    <reaction evidence="12">
        <text>ATP + H2O = ADP + phosphate + H(+)</text>
        <dbReference type="Rhea" id="RHEA:13065"/>
        <dbReference type="ChEBI" id="CHEBI:15377"/>
        <dbReference type="ChEBI" id="CHEBI:15378"/>
        <dbReference type="ChEBI" id="CHEBI:30616"/>
        <dbReference type="ChEBI" id="CHEBI:43474"/>
        <dbReference type="ChEBI" id="CHEBI:456216"/>
        <dbReference type="EC" id="5.6.2.4"/>
    </reaction>
</comment>
<evidence type="ECO:0000256" key="8">
    <source>
        <dbReference type="ARBA" id="ARBA00023204"/>
    </source>
</evidence>
<evidence type="ECO:0000256" key="6">
    <source>
        <dbReference type="ARBA" id="ARBA00022839"/>
    </source>
</evidence>